<dbReference type="Proteomes" id="UP000192257">
    <property type="component" value="Unassembled WGS sequence"/>
</dbReference>
<keyword evidence="3" id="KW-1185">Reference proteome</keyword>
<dbReference type="GeneID" id="39982708"/>
<protein>
    <submittedName>
        <fullName evidence="2">Membrane protein containing DUF1295</fullName>
    </submittedName>
</protein>
<feature type="transmembrane region" description="Helical" evidence="1">
    <location>
        <begin position="84"/>
        <end position="103"/>
    </location>
</feature>
<accession>A0A1X0P416</accession>
<dbReference type="GO" id="GO:0016020">
    <property type="term" value="C:membrane"/>
    <property type="evidence" value="ECO:0007669"/>
    <property type="project" value="TreeGrafter"/>
</dbReference>
<dbReference type="VEuPathDB" id="TriTrypDB:TM35_000052730"/>
<evidence type="ECO:0000313" key="2">
    <source>
        <dbReference type="EMBL" id="ORC91677.1"/>
    </source>
</evidence>
<sequence length="319" mass="37293">MLVLQWLEWDVLSSSSYNLTLAIMLVVSVFMYIASSINRNYSWVDRSWSILPVLYTWIHIYYNVKDTFHFTKTTSISTVLKNANIFYGIIITAWGIRLTFNFARRGGYSRGGEDYRWNYVRTWRLFSNPIIWELFSFWIIALFQTALLWAIALPMISIRSVPIKGEDIIIGSCMILFLLLETICDEQQQRFQRAKRKVKFQGNPRKLEGQAALLSYGFCITGVFGYSRHLNVFSEECFWLFLTMAGVAHGQIRWWQCTGCVALLLLTFFSTAYVNETISRQKYPLYAIYQETTPMLFPSLKVTTARTIYMIQKYCGKSR</sequence>
<dbReference type="OrthoDB" id="201504at2759"/>
<gene>
    <name evidence="2" type="ORF">TM35_000052730</name>
</gene>
<feature type="transmembrane region" description="Helical" evidence="1">
    <location>
        <begin position="47"/>
        <end position="64"/>
    </location>
</feature>
<feature type="transmembrane region" description="Helical" evidence="1">
    <location>
        <begin position="16"/>
        <end position="35"/>
    </location>
</feature>
<dbReference type="PANTHER" id="PTHR32251:SF23">
    <property type="entry name" value="3-OXO-5-ALPHA-STEROID 4-DEHYDROGENASE (DUF1295)"/>
    <property type="match status" value="1"/>
</dbReference>
<dbReference type="AlphaFoldDB" id="A0A1X0P416"/>
<comment type="caution">
    <text evidence="2">The sequence shown here is derived from an EMBL/GenBank/DDBJ whole genome shotgun (WGS) entry which is preliminary data.</text>
</comment>
<dbReference type="InterPro" id="IPR010721">
    <property type="entry name" value="UstE-like"/>
</dbReference>
<organism evidence="2 3">
    <name type="scientific">Trypanosoma theileri</name>
    <dbReference type="NCBI Taxonomy" id="67003"/>
    <lineage>
        <taxon>Eukaryota</taxon>
        <taxon>Discoba</taxon>
        <taxon>Euglenozoa</taxon>
        <taxon>Kinetoplastea</taxon>
        <taxon>Metakinetoplastina</taxon>
        <taxon>Trypanosomatida</taxon>
        <taxon>Trypanosomatidae</taxon>
        <taxon>Trypanosoma</taxon>
    </lineage>
</organism>
<dbReference type="PANTHER" id="PTHR32251">
    <property type="entry name" value="3-OXO-5-ALPHA-STEROID 4-DEHYDROGENASE"/>
    <property type="match status" value="1"/>
</dbReference>
<feature type="transmembrane region" description="Helical" evidence="1">
    <location>
        <begin position="130"/>
        <end position="156"/>
    </location>
</feature>
<feature type="transmembrane region" description="Helical" evidence="1">
    <location>
        <begin position="168"/>
        <end position="186"/>
    </location>
</feature>
<feature type="transmembrane region" description="Helical" evidence="1">
    <location>
        <begin position="252"/>
        <end position="274"/>
    </location>
</feature>
<keyword evidence="1" id="KW-1133">Transmembrane helix</keyword>
<dbReference type="Pfam" id="PF06966">
    <property type="entry name" value="DUF1295"/>
    <property type="match status" value="1"/>
</dbReference>
<proteinExistence type="predicted"/>
<feature type="transmembrane region" description="Helical" evidence="1">
    <location>
        <begin position="207"/>
        <end position="226"/>
    </location>
</feature>
<name>A0A1X0P416_9TRYP</name>
<dbReference type="Gene3D" id="1.20.120.1630">
    <property type="match status" value="1"/>
</dbReference>
<dbReference type="EMBL" id="NBCO01000005">
    <property type="protein sequence ID" value="ORC91677.1"/>
    <property type="molecule type" value="Genomic_DNA"/>
</dbReference>
<keyword evidence="1" id="KW-0472">Membrane</keyword>
<evidence type="ECO:0000313" key="3">
    <source>
        <dbReference type="Proteomes" id="UP000192257"/>
    </source>
</evidence>
<keyword evidence="1" id="KW-0812">Transmembrane</keyword>
<evidence type="ECO:0000256" key="1">
    <source>
        <dbReference type="SAM" id="Phobius"/>
    </source>
</evidence>
<reference evidence="2 3" key="1">
    <citation type="submission" date="2017-03" db="EMBL/GenBank/DDBJ databases">
        <title>An alternative strategy for trypanosome survival in the mammalian bloodstream revealed through genome and transcriptome analysis of the ubiquitous bovine parasite Trypanosoma (Megatrypanum) theileri.</title>
        <authorList>
            <person name="Kelly S."/>
            <person name="Ivens A."/>
            <person name="Mott A."/>
            <person name="O'Neill E."/>
            <person name="Emms D."/>
            <person name="Macleod O."/>
            <person name="Voorheis P."/>
            <person name="Matthews J."/>
            <person name="Matthews K."/>
            <person name="Carrington M."/>
        </authorList>
    </citation>
    <scope>NUCLEOTIDE SEQUENCE [LARGE SCALE GENOMIC DNA]</scope>
    <source>
        <strain evidence="2">Edinburgh</strain>
    </source>
</reference>
<dbReference type="RefSeq" id="XP_028885743.1">
    <property type="nucleotide sequence ID" value="XM_029022928.1"/>
</dbReference>